<feature type="region of interest" description="Disordered" evidence="2">
    <location>
        <begin position="234"/>
        <end position="326"/>
    </location>
</feature>
<evidence type="ECO:0000256" key="2">
    <source>
        <dbReference type="SAM" id="MobiDB-lite"/>
    </source>
</evidence>
<sequence>MSTLTETLDRLTQALSDLTLPTQNAASLRSLAIAHASNILPPSMLNGPLSIPTAFEEASSLANSFTRRYANELWPGTTIRQDTANWNAVFQVFLNLLQMPIDVPENELLRELAPPGPSTGALPGPSTGLTPTPHAGLPPALWADPPPASPGRRIVSAPEELTTRAQVARPRTLEERVADLAERDRLIEGLCQDPDADPDIGLDDTLGSGDFAFDGHECKLCEEIFEETEELLEHYEKVHPDGAEDDDGGDGSEEDNVKDREEIEAAQERETDVKEAVEKEEEAKDAEEKEGELQPADAEQEEEKSPEKKETRRERMEKERVERRYR</sequence>
<comment type="caution">
    <text evidence="4">The sequence shown here is derived from an EMBL/GenBank/DDBJ whole genome shotgun (WGS) entry which is preliminary data.</text>
</comment>
<evidence type="ECO:0000256" key="1">
    <source>
        <dbReference type="PROSITE-ProRule" id="PRU00042"/>
    </source>
</evidence>
<name>A0A0F4G9C9_9PEZI</name>
<evidence type="ECO:0000259" key="3">
    <source>
        <dbReference type="PROSITE" id="PS50157"/>
    </source>
</evidence>
<dbReference type="GO" id="GO:0008270">
    <property type="term" value="F:zinc ion binding"/>
    <property type="evidence" value="ECO:0007669"/>
    <property type="project" value="UniProtKB-KW"/>
</dbReference>
<feature type="compositionally biased region" description="Acidic residues" evidence="2">
    <location>
        <begin position="278"/>
        <end position="290"/>
    </location>
</feature>
<feature type="compositionally biased region" description="Basic and acidic residues" evidence="2">
    <location>
        <begin position="303"/>
        <end position="326"/>
    </location>
</feature>
<reference evidence="4 5" key="1">
    <citation type="submission" date="2015-03" db="EMBL/GenBank/DDBJ databases">
        <title>RNA-seq based gene annotation and comparative genomics of four Zymoseptoria species reveal species-specific pathogenicity related genes and transposable element activity.</title>
        <authorList>
            <person name="Grandaubert J."/>
            <person name="Bhattacharyya A."/>
            <person name="Stukenbrock E.H."/>
        </authorList>
    </citation>
    <scope>NUCLEOTIDE SEQUENCE [LARGE SCALE GENOMIC DNA]</scope>
    <source>
        <strain evidence="4 5">Zb18110</strain>
    </source>
</reference>
<protein>
    <recommendedName>
        <fullName evidence="3">C2H2-type domain-containing protein</fullName>
    </recommendedName>
</protein>
<accession>A0A0F4G9C9</accession>
<gene>
    <name evidence="4" type="ORF">TI39_contig4230g00006</name>
</gene>
<keyword evidence="1" id="KW-0862">Zinc</keyword>
<evidence type="ECO:0000313" key="5">
    <source>
        <dbReference type="Proteomes" id="UP000033647"/>
    </source>
</evidence>
<dbReference type="AlphaFoldDB" id="A0A0F4G9C9"/>
<feature type="compositionally biased region" description="Basic and acidic residues" evidence="2">
    <location>
        <begin position="255"/>
        <end position="277"/>
    </location>
</feature>
<dbReference type="Proteomes" id="UP000033647">
    <property type="component" value="Unassembled WGS sequence"/>
</dbReference>
<feature type="region of interest" description="Disordered" evidence="2">
    <location>
        <begin position="112"/>
        <end position="154"/>
    </location>
</feature>
<organism evidence="4 5">
    <name type="scientific">Zymoseptoria brevis</name>
    <dbReference type="NCBI Taxonomy" id="1047168"/>
    <lineage>
        <taxon>Eukaryota</taxon>
        <taxon>Fungi</taxon>
        <taxon>Dikarya</taxon>
        <taxon>Ascomycota</taxon>
        <taxon>Pezizomycotina</taxon>
        <taxon>Dothideomycetes</taxon>
        <taxon>Dothideomycetidae</taxon>
        <taxon>Mycosphaerellales</taxon>
        <taxon>Mycosphaerellaceae</taxon>
        <taxon>Zymoseptoria</taxon>
    </lineage>
</organism>
<dbReference type="PROSITE" id="PS00028">
    <property type="entry name" value="ZINC_FINGER_C2H2_1"/>
    <property type="match status" value="1"/>
</dbReference>
<keyword evidence="1" id="KW-0479">Metal-binding</keyword>
<dbReference type="PROSITE" id="PS50157">
    <property type="entry name" value="ZINC_FINGER_C2H2_2"/>
    <property type="match status" value="1"/>
</dbReference>
<feature type="compositionally biased region" description="Low complexity" evidence="2">
    <location>
        <begin position="119"/>
        <end position="143"/>
    </location>
</feature>
<dbReference type="EMBL" id="LAFY01004189">
    <property type="protein sequence ID" value="KJX93961.1"/>
    <property type="molecule type" value="Genomic_DNA"/>
</dbReference>
<keyword evidence="1" id="KW-0863">Zinc-finger</keyword>
<keyword evidence="5" id="KW-1185">Reference proteome</keyword>
<feature type="domain" description="C2H2-type" evidence="3">
    <location>
        <begin position="216"/>
        <end position="244"/>
    </location>
</feature>
<proteinExistence type="predicted"/>
<dbReference type="InterPro" id="IPR013087">
    <property type="entry name" value="Znf_C2H2_type"/>
</dbReference>
<feature type="compositionally biased region" description="Acidic residues" evidence="2">
    <location>
        <begin position="243"/>
        <end position="254"/>
    </location>
</feature>
<evidence type="ECO:0000313" key="4">
    <source>
        <dbReference type="EMBL" id="KJX93961.1"/>
    </source>
</evidence>